<proteinExistence type="predicted"/>
<evidence type="ECO:0000256" key="1">
    <source>
        <dbReference type="SAM" id="Phobius"/>
    </source>
</evidence>
<evidence type="ECO:0000313" key="2">
    <source>
        <dbReference type="EMBL" id="QHS92665.1"/>
    </source>
</evidence>
<keyword evidence="1" id="KW-0812">Transmembrane</keyword>
<protein>
    <submittedName>
        <fullName evidence="2">Uncharacterized protein</fullName>
    </submittedName>
</protein>
<name>A0A6C0BJY0_9ZZZZ</name>
<organism evidence="2">
    <name type="scientific">viral metagenome</name>
    <dbReference type="NCBI Taxonomy" id="1070528"/>
    <lineage>
        <taxon>unclassified sequences</taxon>
        <taxon>metagenomes</taxon>
        <taxon>organismal metagenomes</taxon>
    </lineage>
</organism>
<sequence>MQFASIVTHILEGLAITVAIYLVAHKSLQPKEFVIMVLIITATFMVLDQFAPVIAVGARQGSGFGLGFQQFAGDGNTMPLQYYQGQKVVEGMDDPDALEYYGHYNPQHANAPQVTMTAPDASAPNMVLAEKAQVPSVLLQEFARNPFDSRAENPADYPNSD</sequence>
<feature type="transmembrane region" description="Helical" evidence="1">
    <location>
        <begin position="6"/>
        <end position="24"/>
    </location>
</feature>
<dbReference type="AlphaFoldDB" id="A0A6C0BJY0"/>
<keyword evidence="1" id="KW-1133">Transmembrane helix</keyword>
<keyword evidence="1" id="KW-0472">Membrane</keyword>
<dbReference type="EMBL" id="MN739184">
    <property type="protein sequence ID" value="QHS92665.1"/>
    <property type="molecule type" value="Genomic_DNA"/>
</dbReference>
<accession>A0A6C0BJY0</accession>
<reference evidence="2" key="1">
    <citation type="journal article" date="2020" name="Nature">
        <title>Giant virus diversity and host interactions through global metagenomics.</title>
        <authorList>
            <person name="Schulz F."/>
            <person name="Roux S."/>
            <person name="Paez-Espino D."/>
            <person name="Jungbluth S."/>
            <person name="Walsh D.A."/>
            <person name="Denef V.J."/>
            <person name="McMahon K.D."/>
            <person name="Konstantinidis K.T."/>
            <person name="Eloe-Fadrosh E.A."/>
            <person name="Kyrpides N.C."/>
            <person name="Woyke T."/>
        </authorList>
    </citation>
    <scope>NUCLEOTIDE SEQUENCE</scope>
    <source>
        <strain evidence="2">GVMAG-M-3300014204-73</strain>
    </source>
</reference>
<feature type="transmembrane region" description="Helical" evidence="1">
    <location>
        <begin position="33"/>
        <end position="51"/>
    </location>
</feature>